<evidence type="ECO:0000259" key="2">
    <source>
        <dbReference type="Pfam" id="PF04326"/>
    </source>
</evidence>
<dbReference type="KEGG" id="bprl:CL2_27560"/>
<feature type="region of interest" description="Disordered" evidence="1">
    <location>
        <begin position="410"/>
        <end position="432"/>
    </location>
</feature>
<gene>
    <name evidence="4" type="ORF">CL2_27560</name>
</gene>
<dbReference type="Proteomes" id="UP000008960">
    <property type="component" value="Chromosome"/>
</dbReference>
<dbReference type="Pfam" id="PF04326">
    <property type="entry name" value="SLFN_AlbA_2"/>
    <property type="match status" value="1"/>
</dbReference>
<dbReference type="InterPro" id="IPR038475">
    <property type="entry name" value="RecG_C_sf"/>
</dbReference>
<dbReference type="GO" id="GO:0016787">
    <property type="term" value="F:hydrolase activity"/>
    <property type="evidence" value="ECO:0007669"/>
    <property type="project" value="UniProtKB-KW"/>
</dbReference>
<evidence type="ECO:0000313" key="5">
    <source>
        <dbReference type="Proteomes" id="UP000008960"/>
    </source>
</evidence>
<dbReference type="PANTHER" id="PTHR30595:SF6">
    <property type="entry name" value="SCHLAFEN ALBA-2 DOMAIN-CONTAINING PROTEIN"/>
    <property type="match status" value="1"/>
</dbReference>
<reference evidence="4 5" key="2">
    <citation type="submission" date="2010-03" db="EMBL/GenBank/DDBJ databases">
        <authorList>
            <person name="Pajon A."/>
        </authorList>
    </citation>
    <scope>NUCLEOTIDE SEQUENCE [LARGE SCALE GENOMIC DNA]</scope>
    <source>
        <strain evidence="4 5">SSC/2</strain>
    </source>
</reference>
<keyword evidence="4" id="KW-0378">Hydrolase</keyword>
<dbReference type="EC" id="3.6.1.-" evidence="4"/>
<dbReference type="InterPro" id="IPR038461">
    <property type="entry name" value="Schlafen_AlbA_2_dom_sf"/>
</dbReference>
<protein>
    <submittedName>
        <fullName evidence="4">Predicted transcriptional regulator containing an HTH domain and an uncharacterized domain shared with the mammalian protein Schlafen</fullName>
        <ecNumber evidence="4">3.6.1.-</ecNumber>
    </submittedName>
</protein>
<dbReference type="PATRIC" id="fig|245018.3.peg.156"/>
<dbReference type="InterPro" id="IPR036390">
    <property type="entry name" value="WH_DNA-bd_sf"/>
</dbReference>
<dbReference type="Gene3D" id="3.30.950.30">
    <property type="entry name" value="Schlafen, AAA domain"/>
    <property type="match status" value="1"/>
</dbReference>
<dbReference type="RefSeq" id="WP_008393223.1">
    <property type="nucleotide sequence ID" value="NC_021016.1"/>
</dbReference>
<dbReference type="EMBL" id="FP929061">
    <property type="protein sequence ID" value="CBL39565.1"/>
    <property type="molecule type" value="Genomic_DNA"/>
</dbReference>
<reference evidence="4 5" key="1">
    <citation type="submission" date="2010-03" db="EMBL/GenBank/DDBJ databases">
        <title>The genome sequence of Clostridiales sp. SSC/2.</title>
        <authorList>
            <consortium name="metaHIT consortium -- http://www.metahit.eu/"/>
            <person name="Pajon A."/>
            <person name="Turner K."/>
            <person name="Parkhill J."/>
            <person name="Duncan S."/>
            <person name="Flint H."/>
        </authorList>
    </citation>
    <scope>NUCLEOTIDE SEQUENCE [LARGE SCALE GENOMIC DNA]</scope>
    <source>
        <strain evidence="4 5">SSC/2</strain>
    </source>
</reference>
<dbReference type="PRINTS" id="PR00033">
    <property type="entry name" value="HTHASNC"/>
</dbReference>
<dbReference type="Gene3D" id="1.10.10.10">
    <property type="entry name" value="Winged helix-like DNA-binding domain superfamily/Winged helix DNA-binding domain"/>
    <property type="match status" value="1"/>
</dbReference>
<proteinExistence type="predicted"/>
<evidence type="ECO:0000256" key="1">
    <source>
        <dbReference type="SAM" id="MobiDB-lite"/>
    </source>
</evidence>
<name>D4MVZ9_ANAHA</name>
<evidence type="ECO:0000259" key="3">
    <source>
        <dbReference type="Pfam" id="PF08279"/>
    </source>
</evidence>
<organism evidence="4 5">
    <name type="scientific">Anaerostipes hadrus</name>
    <dbReference type="NCBI Taxonomy" id="649756"/>
    <lineage>
        <taxon>Bacteria</taxon>
        <taxon>Bacillati</taxon>
        <taxon>Bacillota</taxon>
        <taxon>Clostridia</taxon>
        <taxon>Lachnospirales</taxon>
        <taxon>Lachnospiraceae</taxon>
        <taxon>Anaerostipes</taxon>
    </lineage>
</organism>
<dbReference type="SUPFAM" id="SSF46785">
    <property type="entry name" value="Winged helix' DNA-binding domain"/>
    <property type="match status" value="1"/>
</dbReference>
<feature type="domain" description="Schlafen AlbA-2" evidence="2">
    <location>
        <begin position="14"/>
        <end position="128"/>
    </location>
</feature>
<dbReference type="InterPro" id="IPR000485">
    <property type="entry name" value="AsnC-type_HTH_dom"/>
</dbReference>
<dbReference type="InterPro" id="IPR007421">
    <property type="entry name" value="Schlafen_AlbA_2_dom"/>
</dbReference>
<dbReference type="InterPro" id="IPR036388">
    <property type="entry name" value="WH-like_DNA-bd_sf"/>
</dbReference>
<dbReference type="AlphaFoldDB" id="D4MVZ9"/>
<feature type="domain" description="Helix-turn-helix type 11" evidence="3">
    <location>
        <begin position="451"/>
        <end position="492"/>
    </location>
</feature>
<dbReference type="GO" id="GO:0043565">
    <property type="term" value="F:sequence-specific DNA binding"/>
    <property type="evidence" value="ECO:0007669"/>
    <property type="project" value="InterPro"/>
</dbReference>
<dbReference type="Pfam" id="PF13749">
    <property type="entry name" value="HATPase_c_4"/>
    <property type="match status" value="1"/>
</dbReference>
<accession>D4MVZ9</accession>
<dbReference type="InterPro" id="IPR013196">
    <property type="entry name" value="HTH_11"/>
</dbReference>
<sequence length="513" mass="59245">MDQEKLRITLQIGETIAVEFKKCSNRIENDVYQSVCSFLNRFGGDIYLGVEDDGTVCGVPENAAGDMVKNFIKIISNPNMFTPTIYLSPEIIKYEGKTIIHIHIPVSAEVHSFKKEVYDRVDDADVKVTATAQLAMMYIRKQNRFTEKQIYPYISLEDFRLDLLPRIRKMATNNIEGLHSWESMSDEELLRSAGLYGKDRATGESGYNLAAVMLLGKDDLIMDICPAYETDALVRRVNVDRYDDREIIRTNLIESYDQLMEFGRKHLPDKFFIEGVERKNLRNIITREMIANTLIHREFTSSYTAKFVIEKDRMYTENANRSSGDGIITPDNMEPNPKNPIIASFFRNIGWSDRLGSGVRNIFKYSKYYSGEEPEFVEGDVFRIIVPLNEDYSYDNPQNDSIDELERKNEEKLEKNQKRFGESSEKVRRKFGEKSEKDQIEIKNGRITDIQKQILEILSEDNQCSARKIAEQIGVSSRSIESNIKKLKGYGMLTRHGSARSGYWKVEIYRELP</sequence>
<dbReference type="Pfam" id="PF08279">
    <property type="entry name" value="HTH_11"/>
    <property type="match status" value="1"/>
</dbReference>
<evidence type="ECO:0000313" key="4">
    <source>
        <dbReference type="EMBL" id="CBL39565.1"/>
    </source>
</evidence>
<dbReference type="PANTHER" id="PTHR30595">
    <property type="entry name" value="GLPR-RELATED TRANSCRIPTIONAL REPRESSOR"/>
    <property type="match status" value="1"/>
</dbReference>
<dbReference type="Gene3D" id="3.30.565.60">
    <property type="match status" value="1"/>
</dbReference>